<dbReference type="InterPro" id="IPR040449">
    <property type="entry name" value="Peptidase_S66_N"/>
</dbReference>
<feature type="domain" description="LD-carboxypeptidase C-terminal" evidence="8">
    <location>
        <begin position="180"/>
        <end position="294"/>
    </location>
</feature>
<evidence type="ECO:0000256" key="2">
    <source>
        <dbReference type="ARBA" id="ARBA00022645"/>
    </source>
</evidence>
<proteinExistence type="inferred from homology"/>
<dbReference type="EMBL" id="CP002869">
    <property type="protein sequence ID" value="AEI44138.1"/>
    <property type="molecule type" value="Genomic_DNA"/>
</dbReference>
<dbReference type="PANTHER" id="PTHR30237:SF2">
    <property type="entry name" value="MUREIN TETRAPEPTIDE CARBOXYPEPTIDASE"/>
    <property type="match status" value="1"/>
</dbReference>
<keyword evidence="3" id="KW-0645">Protease</keyword>
<name>F8FLL1_PAEMK</name>
<dbReference type="KEGG" id="pms:KNP414_05614"/>
<dbReference type="PANTHER" id="PTHR30237">
    <property type="entry name" value="MURAMOYLTETRAPEPTIDE CARBOXYPEPTIDASE"/>
    <property type="match status" value="1"/>
</dbReference>
<evidence type="ECO:0000256" key="3">
    <source>
        <dbReference type="ARBA" id="ARBA00022670"/>
    </source>
</evidence>
<keyword evidence="4" id="KW-0378">Hydrolase</keyword>
<evidence type="ECO:0000313" key="9">
    <source>
        <dbReference type="EMBL" id="AEI44138.1"/>
    </source>
</evidence>
<feature type="active site" description="Charge relay system" evidence="6">
    <location>
        <position position="280"/>
    </location>
</feature>
<gene>
    <name evidence="9" type="primary">ykfA</name>
    <name evidence="9" type="ordered locus">KNP414_05614</name>
</gene>
<feature type="active site" description="Charge relay system" evidence="6">
    <location>
        <position position="210"/>
    </location>
</feature>
<accession>F8FLL1</accession>
<dbReference type="InterPro" id="IPR040921">
    <property type="entry name" value="Peptidase_S66C"/>
</dbReference>
<dbReference type="RefSeq" id="WP_013919291.1">
    <property type="nucleotide sequence ID" value="NC_015690.1"/>
</dbReference>
<dbReference type="GO" id="GO:0008236">
    <property type="term" value="F:serine-type peptidase activity"/>
    <property type="evidence" value="ECO:0007669"/>
    <property type="project" value="UniProtKB-KW"/>
</dbReference>
<evidence type="ECO:0000313" key="10">
    <source>
        <dbReference type="Proteomes" id="UP000006620"/>
    </source>
</evidence>
<dbReference type="Pfam" id="PF02016">
    <property type="entry name" value="Peptidase_S66"/>
    <property type="match status" value="1"/>
</dbReference>
<dbReference type="Pfam" id="PF17676">
    <property type="entry name" value="Peptidase_S66C"/>
    <property type="match status" value="1"/>
</dbReference>
<feature type="active site" description="Nucleophile" evidence="6">
    <location>
        <position position="113"/>
    </location>
</feature>
<keyword evidence="5" id="KW-0720">Serine protease</keyword>
<dbReference type="PATRIC" id="fig|1036673.3.peg.5208"/>
<organism evidence="9 10">
    <name type="scientific">Paenibacillus mucilaginosus (strain KNP414)</name>
    <dbReference type="NCBI Taxonomy" id="1036673"/>
    <lineage>
        <taxon>Bacteria</taxon>
        <taxon>Bacillati</taxon>
        <taxon>Bacillota</taxon>
        <taxon>Bacilli</taxon>
        <taxon>Bacillales</taxon>
        <taxon>Paenibacillaceae</taxon>
        <taxon>Paenibacillus</taxon>
    </lineage>
</organism>
<sequence length="311" mass="33225">MEHGMIRPPQLKAGDTVGITAPASCGDREGILRASAVLKRLGLKVRIGETLSLKHGYLAGEDEVRAAELNAMFADDEIRAVFCARGGYGSGRIAPLLDYEAIRANPKIFWGYSDITFLHAAIGRRAGLITFHGAMLVCLAEGEPHPVTLEGFGQLFEPKLLRVGREDAPLAALVGGTAYGRLAGGNLTLLASTLGTPYEIDTRGRIVLLEDIGEEPYRLDRMLNQLQQAGKLSAAAGFLIGDFRDCGPVKRRESFTAAEVIAHYIRAAGRPALSGLPIGHSVPHFAVPLGALLKVDGDEGTAQWLEPGVRP</sequence>
<dbReference type="CDD" id="cd07025">
    <property type="entry name" value="Peptidase_S66"/>
    <property type="match status" value="1"/>
</dbReference>
<dbReference type="InterPro" id="IPR027461">
    <property type="entry name" value="Carboxypeptidase_A_C_sf"/>
</dbReference>
<evidence type="ECO:0000256" key="5">
    <source>
        <dbReference type="ARBA" id="ARBA00022825"/>
    </source>
</evidence>
<dbReference type="SUPFAM" id="SSF52317">
    <property type="entry name" value="Class I glutamine amidotransferase-like"/>
    <property type="match status" value="1"/>
</dbReference>
<evidence type="ECO:0000256" key="6">
    <source>
        <dbReference type="PIRSR" id="PIRSR028757-1"/>
    </source>
</evidence>
<dbReference type="SUPFAM" id="SSF141986">
    <property type="entry name" value="LD-carboxypeptidase A C-terminal domain-like"/>
    <property type="match status" value="1"/>
</dbReference>
<dbReference type="HOGENOM" id="CLU_034346_3_1_9"/>
<dbReference type="InterPro" id="IPR003507">
    <property type="entry name" value="S66_fam"/>
</dbReference>
<dbReference type="AlphaFoldDB" id="F8FLL1"/>
<evidence type="ECO:0000256" key="1">
    <source>
        <dbReference type="ARBA" id="ARBA00010233"/>
    </source>
</evidence>
<protein>
    <submittedName>
        <fullName evidence="9">YkfA</fullName>
    </submittedName>
</protein>
<reference evidence="9 10" key="2">
    <citation type="journal article" date="2013" name="Genome Announc.">
        <title>Genome Sequence of Growth-Improving Paenibacillus mucilaginosus Strain KNP414.</title>
        <authorList>
            <person name="Lu J.J."/>
            <person name="Wang J.F."/>
            <person name="Hu X.F."/>
        </authorList>
    </citation>
    <scope>NUCLEOTIDE SEQUENCE [LARGE SCALE GENOMIC DNA]</scope>
    <source>
        <strain evidence="9 10">KNP414</strain>
    </source>
</reference>
<keyword evidence="2" id="KW-0121">Carboxypeptidase</keyword>
<dbReference type="GO" id="GO:0004180">
    <property type="term" value="F:carboxypeptidase activity"/>
    <property type="evidence" value="ECO:0007669"/>
    <property type="project" value="UniProtKB-KW"/>
</dbReference>
<dbReference type="Proteomes" id="UP000006620">
    <property type="component" value="Chromosome"/>
</dbReference>
<reference evidence="10" key="1">
    <citation type="submission" date="2011-06" db="EMBL/GenBank/DDBJ databases">
        <title>Complete genome sequence of Paenibacillus mucilaginosus KNP414.</title>
        <authorList>
            <person name="Wang J."/>
            <person name="Hu S."/>
            <person name="Hu X."/>
            <person name="Zhang B."/>
            <person name="Dong D."/>
            <person name="Zhang S."/>
            <person name="Zhao K."/>
            <person name="Wu D."/>
        </authorList>
    </citation>
    <scope>NUCLEOTIDE SEQUENCE [LARGE SCALE GENOMIC DNA]</scope>
    <source>
        <strain evidence="10">KNP414</strain>
    </source>
</reference>
<dbReference type="InterPro" id="IPR029062">
    <property type="entry name" value="Class_I_gatase-like"/>
</dbReference>
<evidence type="ECO:0000259" key="7">
    <source>
        <dbReference type="Pfam" id="PF02016"/>
    </source>
</evidence>
<evidence type="ECO:0000256" key="4">
    <source>
        <dbReference type="ARBA" id="ARBA00022801"/>
    </source>
</evidence>
<dbReference type="PIRSF" id="PIRSF028757">
    <property type="entry name" value="LD-carboxypeptidase"/>
    <property type="match status" value="1"/>
</dbReference>
<dbReference type="Gene3D" id="3.50.30.60">
    <property type="entry name" value="LD-carboxypeptidase A C-terminal domain-like"/>
    <property type="match status" value="1"/>
</dbReference>
<comment type="similarity">
    <text evidence="1">Belongs to the peptidase S66 family.</text>
</comment>
<feature type="domain" description="LD-carboxypeptidase N-terminal" evidence="7">
    <location>
        <begin position="17"/>
        <end position="133"/>
    </location>
</feature>
<evidence type="ECO:0000259" key="8">
    <source>
        <dbReference type="Pfam" id="PF17676"/>
    </source>
</evidence>
<dbReference type="InterPro" id="IPR027478">
    <property type="entry name" value="LdcA_N"/>
</dbReference>
<dbReference type="MEROPS" id="S66.001"/>
<dbReference type="GO" id="GO:0006508">
    <property type="term" value="P:proteolysis"/>
    <property type="evidence" value="ECO:0007669"/>
    <property type="project" value="UniProtKB-KW"/>
</dbReference>
<dbReference type="Gene3D" id="3.40.50.10740">
    <property type="entry name" value="Class I glutamine amidotransferase-like"/>
    <property type="match status" value="1"/>
</dbReference>